<keyword evidence="4 6" id="KW-0472">Membrane</keyword>
<evidence type="ECO:0000313" key="8">
    <source>
        <dbReference type="Proteomes" id="UP000092993"/>
    </source>
</evidence>
<feature type="transmembrane region" description="Helical" evidence="6">
    <location>
        <begin position="686"/>
        <end position="711"/>
    </location>
</feature>
<dbReference type="AlphaFoldDB" id="A0A1C7M2Y9"/>
<evidence type="ECO:0000313" key="7">
    <source>
        <dbReference type="EMBL" id="OBZ71128.1"/>
    </source>
</evidence>
<comment type="caution">
    <text evidence="7">The sequence shown here is derived from an EMBL/GenBank/DDBJ whole genome shotgun (WGS) entry which is preliminary data.</text>
</comment>
<evidence type="ECO:0000256" key="3">
    <source>
        <dbReference type="ARBA" id="ARBA00022989"/>
    </source>
</evidence>
<dbReference type="InterPro" id="IPR018499">
    <property type="entry name" value="Tetraspanin/Peripherin"/>
</dbReference>
<evidence type="ECO:0000256" key="2">
    <source>
        <dbReference type="ARBA" id="ARBA00022692"/>
    </source>
</evidence>
<feature type="region of interest" description="Disordered" evidence="5">
    <location>
        <begin position="125"/>
        <end position="150"/>
    </location>
</feature>
<protein>
    <recommendedName>
        <fullName evidence="9">Tetraspanin Tsp2</fullName>
    </recommendedName>
</protein>
<feature type="transmembrane region" description="Helical" evidence="6">
    <location>
        <begin position="757"/>
        <end position="779"/>
    </location>
</feature>
<feature type="region of interest" description="Disordered" evidence="5">
    <location>
        <begin position="512"/>
        <end position="560"/>
    </location>
</feature>
<evidence type="ECO:0000256" key="1">
    <source>
        <dbReference type="ARBA" id="ARBA00004141"/>
    </source>
</evidence>
<gene>
    <name evidence="7" type="ORF">A0H81_08479</name>
</gene>
<feature type="transmembrane region" description="Helical" evidence="6">
    <location>
        <begin position="850"/>
        <end position="874"/>
    </location>
</feature>
<feature type="region of interest" description="Disordered" evidence="5">
    <location>
        <begin position="403"/>
        <end position="462"/>
    </location>
</feature>
<dbReference type="Pfam" id="PF00335">
    <property type="entry name" value="Tetraspanin"/>
    <property type="match status" value="1"/>
</dbReference>
<accession>A0A1C7M2Y9</accession>
<dbReference type="EMBL" id="LUGG01000011">
    <property type="protein sequence ID" value="OBZ71128.1"/>
    <property type="molecule type" value="Genomic_DNA"/>
</dbReference>
<evidence type="ECO:0000256" key="4">
    <source>
        <dbReference type="ARBA" id="ARBA00023136"/>
    </source>
</evidence>
<feature type="compositionally biased region" description="Polar residues" evidence="5">
    <location>
        <begin position="539"/>
        <end position="554"/>
    </location>
</feature>
<evidence type="ECO:0008006" key="9">
    <source>
        <dbReference type="Google" id="ProtNLM"/>
    </source>
</evidence>
<sequence length="959" mass="105746">MSGMDYDRRSAVSSFYGGRRSSFDALNSDFPSTSHGQPERARVDSASSFFQPDGTRGDGVDGNPSAGYNRMSYFDAGRVEPVKGGHDEESQAGDGGWDVFADFNNTGPRYSTAFGRGDAGYRHVPSPTQHWRNDTGYRSSKFVPEDEVDEGGPVEMVTVPALGPEWKASELHDMTKKAKREEQLESTAQKWKEWRRGERGLCGRYFTRKFTAWFVFILCAIAGILLAFLIPRVPGFSFNSSSPLVNAGAPLNTTMPTEFSRAPANFSFPAAIDLQTLPARAFPAIQLPLNFTYVAANDSDQTWVNWYNGCKNKATYADGQRPAVQFRIVLGMHIAGLIGTKSTSTEITDAACPIELPQDSENIRPRFCRVSVIYLTAHIAFTILFSAADSTLLSTATMDRRYPSASSALSNRSSIRHRSGAFSPKARHAPLHEHARPDSSLSKHSEHSERSDHTLTVQVEDVDAADSGPTVLLVRRSRASSLTPRLPTFSRNVLAGSGLVQDDRRARALEQQDGDLAMPFSPVPLTPRPPQSERGPSACSAQTLRTSVSQTSRLPTPDFTTRIRGGISSYLPRLFSVRRPATARPPPVRNESVYSTDSADSTAVSVYSVCESTAEATATKQRPPLLPSFSTNDKFTRKFPRPRAVRNSTFVDGRGGQGPAFAANILEEEGEGLGIEQAGRWTIHKWCLILSVCTIFVYGIAGLVCAILTWFRAWPHADVMYVADNDILTLITLASAILLLTFLVGISGALLNSRPILAVYAVLLWPALIAILAIGYTAYKRYAFALDRKLNLAWSQWYTPLGRLIVQDSLRCCGFYSALHEATASTQCYPRTPLPGCKGKLFRFERQNLATVWAAAFALVPVHIANIIVSLLCANHVTRIFGKGITPKQYRLSEKDVHADAQMIMNTLRAVRPVLRPELTRAPLSGVFREDKESGFVLHEYDGHELVQEEWECLAKLHR</sequence>
<feature type="compositionally biased region" description="Low complexity" evidence="5">
    <location>
        <begin position="404"/>
        <end position="413"/>
    </location>
</feature>
<dbReference type="Proteomes" id="UP000092993">
    <property type="component" value="Unassembled WGS sequence"/>
</dbReference>
<keyword evidence="2 6" id="KW-0812">Transmembrane</keyword>
<reference evidence="7 8" key="1">
    <citation type="submission" date="2016-03" db="EMBL/GenBank/DDBJ databases">
        <title>Whole genome sequencing of Grifola frondosa 9006-11.</title>
        <authorList>
            <person name="Min B."/>
            <person name="Park H."/>
            <person name="Kim J.-G."/>
            <person name="Cho H."/>
            <person name="Oh Y.-L."/>
            <person name="Kong W.-S."/>
            <person name="Choi I.-G."/>
        </authorList>
    </citation>
    <scope>NUCLEOTIDE SEQUENCE [LARGE SCALE GENOMIC DNA]</scope>
    <source>
        <strain evidence="7 8">9006-11</strain>
    </source>
</reference>
<feature type="region of interest" description="Disordered" evidence="5">
    <location>
        <begin position="18"/>
        <end position="71"/>
    </location>
</feature>
<keyword evidence="8" id="KW-1185">Reference proteome</keyword>
<keyword evidence="3 6" id="KW-1133">Transmembrane helix</keyword>
<name>A0A1C7M2Y9_GRIFR</name>
<evidence type="ECO:0000256" key="6">
    <source>
        <dbReference type="SAM" id="Phobius"/>
    </source>
</evidence>
<dbReference type="GO" id="GO:0016020">
    <property type="term" value="C:membrane"/>
    <property type="evidence" value="ECO:0007669"/>
    <property type="project" value="UniProtKB-SubCell"/>
</dbReference>
<feature type="transmembrane region" description="Helical" evidence="6">
    <location>
        <begin position="372"/>
        <end position="393"/>
    </location>
</feature>
<evidence type="ECO:0000256" key="5">
    <source>
        <dbReference type="SAM" id="MobiDB-lite"/>
    </source>
</evidence>
<dbReference type="OrthoDB" id="2156690at2759"/>
<feature type="compositionally biased region" description="Pro residues" evidence="5">
    <location>
        <begin position="521"/>
        <end position="530"/>
    </location>
</feature>
<feature type="transmembrane region" description="Helical" evidence="6">
    <location>
        <begin position="210"/>
        <end position="230"/>
    </location>
</feature>
<organism evidence="7 8">
    <name type="scientific">Grifola frondosa</name>
    <name type="common">Maitake</name>
    <name type="synonym">Polyporus frondosus</name>
    <dbReference type="NCBI Taxonomy" id="5627"/>
    <lineage>
        <taxon>Eukaryota</taxon>
        <taxon>Fungi</taxon>
        <taxon>Dikarya</taxon>
        <taxon>Basidiomycota</taxon>
        <taxon>Agaricomycotina</taxon>
        <taxon>Agaricomycetes</taxon>
        <taxon>Polyporales</taxon>
        <taxon>Grifolaceae</taxon>
        <taxon>Grifola</taxon>
    </lineage>
</organism>
<feature type="compositionally biased region" description="Basic residues" evidence="5">
    <location>
        <begin position="414"/>
        <end position="429"/>
    </location>
</feature>
<comment type="subcellular location">
    <subcellularLocation>
        <location evidence="1">Membrane</location>
        <topology evidence="1">Multi-pass membrane protein</topology>
    </subcellularLocation>
</comment>
<feature type="compositionally biased region" description="Basic and acidic residues" evidence="5">
    <location>
        <begin position="430"/>
        <end position="453"/>
    </location>
</feature>
<dbReference type="STRING" id="5627.A0A1C7M2Y9"/>
<feature type="transmembrane region" description="Helical" evidence="6">
    <location>
        <begin position="727"/>
        <end position="750"/>
    </location>
</feature>
<proteinExistence type="predicted"/>